<feature type="non-terminal residue" evidence="1">
    <location>
        <position position="1"/>
    </location>
</feature>
<protein>
    <submittedName>
        <fullName evidence="1">Uncharacterized protein</fullName>
    </submittedName>
</protein>
<dbReference type="SUPFAM" id="SSF53254">
    <property type="entry name" value="Phosphoglycerate mutase-like"/>
    <property type="match status" value="1"/>
</dbReference>
<dbReference type="InterPro" id="IPR029033">
    <property type="entry name" value="His_PPase_superfam"/>
</dbReference>
<dbReference type="PANTHER" id="PTHR16469">
    <property type="entry name" value="UBIQUITIN-ASSOCIATED AND SH3 DOMAIN-CONTAINING BA-RELATED"/>
    <property type="match status" value="1"/>
</dbReference>
<reference evidence="1" key="1">
    <citation type="submission" date="2006-10" db="EMBL/GenBank/DDBJ databases">
        <title>Expressed genes of the pink hibiscus mealybug, Maconellicoccus hirsutus.</title>
        <authorList>
            <person name="Hunter W.B."/>
            <person name="Hunnicutt L.E."/>
        </authorList>
    </citation>
    <scope>NUCLEOTIDE SEQUENCE</scope>
</reference>
<organism evidence="1">
    <name type="scientific">Maconellicoccus hirsutus</name>
    <name type="common">Pink hibiscus mealybug</name>
    <dbReference type="NCBI Taxonomy" id="177089"/>
    <lineage>
        <taxon>Eukaryota</taxon>
        <taxon>Metazoa</taxon>
        <taxon>Ecdysozoa</taxon>
        <taxon>Arthropoda</taxon>
        <taxon>Hexapoda</taxon>
        <taxon>Insecta</taxon>
        <taxon>Pterygota</taxon>
        <taxon>Neoptera</taxon>
        <taxon>Paraneoptera</taxon>
        <taxon>Hemiptera</taxon>
        <taxon>Sternorrhyncha</taxon>
        <taxon>Coccoidea</taxon>
        <taxon>Pseudococcidae</taxon>
        <taxon>Maconellicoccus</taxon>
    </lineage>
</organism>
<name>A3EY16_MACHI</name>
<sequence length="364" mass="42044">MDEPDGSDSSGFISSSHTTDLYSARDVSVDEGVQSWATLSPTSLAEFHSIMSDDFFSFEDSSSLNSFHSDNEDFEKQVNMKIKVLIMNHAEPVDDVFPFWIERNFRRRRYRRNDLNLPITIPQREQPLSSYLKDPPITNVGRYQATLCGEALALRRESFEYAFCSPALRCIQTCDAVLRALGIRDTVPIKIEPGLMEYLANPMFRDGLPRFMEREELLAADYNIDGTYQPCLTLVRLRNYLHENMFSHYSRKSATMSNILRFVEKKGGGRILLVGYSTTLDACTRELLRERESQERQELNELIPTNPFQEMIEITRRVKYCSTILLQGINGDWKLHRGPLHCVTHLDNAYFNYRVLTGRYSNNP</sequence>
<evidence type="ECO:0000313" key="1">
    <source>
        <dbReference type="EMBL" id="ABN12076.1"/>
    </source>
</evidence>
<dbReference type="InterPro" id="IPR051710">
    <property type="entry name" value="Phosphatase_SH3-domain"/>
</dbReference>
<accession>A3EY16</accession>
<dbReference type="GO" id="GO:0016791">
    <property type="term" value="F:phosphatase activity"/>
    <property type="evidence" value="ECO:0007669"/>
    <property type="project" value="UniProtKB-ARBA"/>
</dbReference>
<dbReference type="Gene3D" id="3.40.50.1240">
    <property type="entry name" value="Phosphoglycerate mutase-like"/>
    <property type="match status" value="1"/>
</dbReference>
<dbReference type="InterPro" id="IPR013078">
    <property type="entry name" value="His_Pase_superF_clade-1"/>
</dbReference>
<dbReference type="EMBL" id="EF092084">
    <property type="protein sequence ID" value="ABN12076.1"/>
    <property type="molecule type" value="mRNA"/>
</dbReference>
<dbReference type="PANTHER" id="PTHR16469:SF27">
    <property type="entry name" value="UBIQUITIN-ASSOCIATED AND SH3 DOMAIN-CONTAINING BA-RELATED"/>
    <property type="match status" value="1"/>
</dbReference>
<dbReference type="AlphaFoldDB" id="A3EY16"/>
<dbReference type="CDD" id="cd07067">
    <property type="entry name" value="HP_PGM_like"/>
    <property type="match status" value="1"/>
</dbReference>
<proteinExistence type="evidence at transcript level"/>
<dbReference type="Pfam" id="PF00300">
    <property type="entry name" value="His_Phos_1"/>
    <property type="match status" value="1"/>
</dbReference>